<evidence type="ECO:0000313" key="5">
    <source>
        <dbReference type="Proteomes" id="UP000664859"/>
    </source>
</evidence>
<accession>A0A835YR23</accession>
<keyword evidence="2" id="KW-0732">Signal</keyword>
<dbReference type="SUPFAM" id="SSF57196">
    <property type="entry name" value="EGF/Laminin"/>
    <property type="match status" value="1"/>
</dbReference>
<feature type="signal peptide" evidence="2">
    <location>
        <begin position="1"/>
        <end position="18"/>
    </location>
</feature>
<feature type="domain" description="EGF-like" evidence="3">
    <location>
        <begin position="160"/>
        <end position="201"/>
    </location>
</feature>
<keyword evidence="1" id="KW-0245">EGF-like domain</keyword>
<dbReference type="PROSITE" id="PS00022">
    <property type="entry name" value="EGF_1"/>
    <property type="match status" value="1"/>
</dbReference>
<organism evidence="4 5">
    <name type="scientific">Tribonema minus</name>
    <dbReference type="NCBI Taxonomy" id="303371"/>
    <lineage>
        <taxon>Eukaryota</taxon>
        <taxon>Sar</taxon>
        <taxon>Stramenopiles</taxon>
        <taxon>Ochrophyta</taxon>
        <taxon>PX clade</taxon>
        <taxon>Xanthophyceae</taxon>
        <taxon>Tribonematales</taxon>
        <taxon>Tribonemataceae</taxon>
        <taxon>Tribonema</taxon>
    </lineage>
</organism>
<evidence type="ECO:0000259" key="3">
    <source>
        <dbReference type="PROSITE" id="PS50026"/>
    </source>
</evidence>
<name>A0A835YR23_9STRA</name>
<dbReference type="AlphaFoldDB" id="A0A835YR23"/>
<dbReference type="OrthoDB" id="6423127at2759"/>
<dbReference type="Gene3D" id="2.10.25.10">
    <property type="entry name" value="Laminin"/>
    <property type="match status" value="1"/>
</dbReference>
<sequence length="204" mass="21395">MKTLHLVLLVAGWHLAAAIDEASRELSFNCAGGVQATISLSLYGGSCPVKVCCPSSCGQCDTSADCSGSSDCCAQQIASVLADNSEEFCRNPSDVNNSCTNREPPCIMPPATNPCSPNPCKNGYASNAFTANTKCCPDNTVCLRVEGKYGWTTDCFPKDRPTSCTPNPCKNGGTCATVNYYGDGSIKRCNCATGWTGSLCTVHV</sequence>
<protein>
    <recommendedName>
        <fullName evidence="3">EGF-like domain-containing protein</fullName>
    </recommendedName>
</protein>
<comment type="caution">
    <text evidence="1">Lacks conserved residue(s) required for the propagation of feature annotation.</text>
</comment>
<comment type="caution">
    <text evidence="4">The sequence shown here is derived from an EMBL/GenBank/DDBJ whole genome shotgun (WGS) entry which is preliminary data.</text>
</comment>
<evidence type="ECO:0000256" key="2">
    <source>
        <dbReference type="SAM" id="SignalP"/>
    </source>
</evidence>
<feature type="chain" id="PRO_5032732208" description="EGF-like domain-containing protein" evidence="2">
    <location>
        <begin position="19"/>
        <end position="204"/>
    </location>
</feature>
<dbReference type="EMBL" id="JAFCMP010000423">
    <property type="protein sequence ID" value="KAG5180001.1"/>
    <property type="molecule type" value="Genomic_DNA"/>
</dbReference>
<dbReference type="InterPro" id="IPR000742">
    <property type="entry name" value="EGF"/>
</dbReference>
<evidence type="ECO:0000313" key="4">
    <source>
        <dbReference type="EMBL" id="KAG5180001.1"/>
    </source>
</evidence>
<feature type="disulfide bond" evidence="1">
    <location>
        <begin position="191"/>
        <end position="200"/>
    </location>
</feature>
<keyword evidence="5" id="KW-1185">Reference proteome</keyword>
<keyword evidence="1" id="KW-1015">Disulfide bond</keyword>
<evidence type="ECO:0000256" key="1">
    <source>
        <dbReference type="PROSITE-ProRule" id="PRU00076"/>
    </source>
</evidence>
<proteinExistence type="predicted"/>
<dbReference type="Proteomes" id="UP000664859">
    <property type="component" value="Unassembled WGS sequence"/>
</dbReference>
<reference evidence="4" key="1">
    <citation type="submission" date="2021-02" db="EMBL/GenBank/DDBJ databases">
        <title>First Annotated Genome of the Yellow-green Alga Tribonema minus.</title>
        <authorList>
            <person name="Mahan K.M."/>
        </authorList>
    </citation>
    <scope>NUCLEOTIDE SEQUENCE</scope>
    <source>
        <strain evidence="4">UTEX B ZZ1240</strain>
    </source>
</reference>
<dbReference type="PROSITE" id="PS01186">
    <property type="entry name" value="EGF_2"/>
    <property type="match status" value="1"/>
</dbReference>
<dbReference type="PROSITE" id="PS50026">
    <property type="entry name" value="EGF_3"/>
    <property type="match status" value="1"/>
</dbReference>
<gene>
    <name evidence="4" type="ORF">JKP88DRAFT_325086</name>
</gene>